<protein>
    <recommendedName>
        <fullName evidence="2 5">Ribosome biogenesis protein NOP53</fullName>
    </recommendedName>
</protein>
<proteinExistence type="inferred from homology"/>
<dbReference type="OrthoDB" id="5072at2759"/>
<dbReference type="GO" id="GO:0008097">
    <property type="term" value="F:5S rRNA binding"/>
    <property type="evidence" value="ECO:0007669"/>
    <property type="project" value="TreeGrafter"/>
</dbReference>
<feature type="region of interest" description="Disordered" evidence="6">
    <location>
        <begin position="89"/>
        <end position="124"/>
    </location>
</feature>
<evidence type="ECO:0000256" key="6">
    <source>
        <dbReference type="SAM" id="MobiDB-lite"/>
    </source>
</evidence>
<reference evidence="7" key="1">
    <citation type="journal article" date="2020" name="Stud. Mycol.">
        <title>101 Dothideomycetes genomes: a test case for predicting lifestyles and emergence of pathogens.</title>
        <authorList>
            <person name="Haridas S."/>
            <person name="Albert R."/>
            <person name="Binder M."/>
            <person name="Bloem J."/>
            <person name="Labutti K."/>
            <person name="Salamov A."/>
            <person name="Andreopoulos B."/>
            <person name="Baker S."/>
            <person name="Barry K."/>
            <person name="Bills G."/>
            <person name="Bluhm B."/>
            <person name="Cannon C."/>
            <person name="Castanera R."/>
            <person name="Culley D."/>
            <person name="Daum C."/>
            <person name="Ezra D."/>
            <person name="Gonzalez J."/>
            <person name="Henrissat B."/>
            <person name="Kuo A."/>
            <person name="Liang C."/>
            <person name="Lipzen A."/>
            <person name="Lutzoni F."/>
            <person name="Magnuson J."/>
            <person name="Mondo S."/>
            <person name="Nolan M."/>
            <person name="Ohm R."/>
            <person name="Pangilinan J."/>
            <person name="Park H.-J."/>
            <person name="Ramirez L."/>
            <person name="Alfaro M."/>
            <person name="Sun H."/>
            <person name="Tritt A."/>
            <person name="Yoshinaga Y."/>
            <person name="Zwiers L.-H."/>
            <person name="Turgeon B."/>
            <person name="Goodwin S."/>
            <person name="Spatafora J."/>
            <person name="Crous P."/>
            <person name="Grigoriev I."/>
        </authorList>
    </citation>
    <scope>NUCLEOTIDE SEQUENCE</scope>
    <source>
        <strain evidence="7">CBS 130266</strain>
    </source>
</reference>
<feature type="region of interest" description="Disordered" evidence="6">
    <location>
        <begin position="1"/>
        <end position="23"/>
    </location>
</feature>
<dbReference type="Pfam" id="PF07767">
    <property type="entry name" value="Nop53"/>
    <property type="match status" value="1"/>
</dbReference>
<dbReference type="Proteomes" id="UP000800235">
    <property type="component" value="Unassembled WGS sequence"/>
</dbReference>
<comment type="subcellular location">
    <subcellularLocation>
        <location evidence="5">Nucleus</location>
        <location evidence="5">Nucleolus</location>
    </subcellularLocation>
    <subcellularLocation>
        <location evidence="5">Nucleus</location>
        <location evidence="5">Nucleoplasm</location>
    </subcellularLocation>
</comment>
<dbReference type="AlphaFoldDB" id="A0A9P4NJM6"/>
<evidence type="ECO:0000256" key="4">
    <source>
        <dbReference type="ARBA" id="ARBA00023242"/>
    </source>
</evidence>
<dbReference type="InterPro" id="IPR011687">
    <property type="entry name" value="Nop53/GLTSCR2"/>
</dbReference>
<feature type="compositionally biased region" description="Basic and acidic residues" evidence="6">
    <location>
        <begin position="295"/>
        <end position="324"/>
    </location>
</feature>
<dbReference type="GO" id="GO:0006364">
    <property type="term" value="P:rRNA processing"/>
    <property type="evidence" value="ECO:0007669"/>
    <property type="project" value="TreeGrafter"/>
</dbReference>
<dbReference type="GO" id="GO:0005654">
    <property type="term" value="C:nucleoplasm"/>
    <property type="evidence" value="ECO:0007669"/>
    <property type="project" value="UniProtKB-SubCell"/>
</dbReference>
<accession>A0A9P4NJM6</accession>
<evidence type="ECO:0000313" key="7">
    <source>
        <dbReference type="EMBL" id="KAF2423598.1"/>
    </source>
</evidence>
<evidence type="ECO:0000256" key="3">
    <source>
        <dbReference type="ARBA" id="ARBA00022517"/>
    </source>
</evidence>
<evidence type="ECO:0000256" key="5">
    <source>
        <dbReference type="PIRNR" id="PIRNR017302"/>
    </source>
</evidence>
<comment type="similarity">
    <text evidence="1 5">Belongs to the NOP53 family.</text>
</comment>
<comment type="function">
    <text evidence="5">May play a role in ribosome biogenesis.</text>
</comment>
<dbReference type="EMBL" id="MU007080">
    <property type="protein sequence ID" value="KAF2423598.1"/>
    <property type="molecule type" value="Genomic_DNA"/>
</dbReference>
<dbReference type="GO" id="GO:0005730">
    <property type="term" value="C:nucleolus"/>
    <property type="evidence" value="ECO:0007669"/>
    <property type="project" value="UniProtKB-SubCell"/>
</dbReference>
<keyword evidence="8" id="KW-1185">Reference proteome</keyword>
<comment type="caution">
    <text evidence="7">The sequence shown here is derived from an EMBL/GenBank/DDBJ whole genome shotgun (WGS) entry which is preliminary data.</text>
</comment>
<feature type="region of interest" description="Disordered" evidence="6">
    <location>
        <begin position="249"/>
        <end position="325"/>
    </location>
</feature>
<dbReference type="GO" id="GO:0000027">
    <property type="term" value="P:ribosomal large subunit assembly"/>
    <property type="evidence" value="ECO:0007669"/>
    <property type="project" value="UniProtKB-UniRule"/>
</dbReference>
<dbReference type="PANTHER" id="PTHR14211">
    <property type="entry name" value="GLIOMA SUPPRESSOR CANDIDATE REGION GENE 2"/>
    <property type="match status" value="1"/>
</dbReference>
<evidence type="ECO:0000256" key="1">
    <source>
        <dbReference type="ARBA" id="ARBA00008838"/>
    </source>
</evidence>
<feature type="compositionally biased region" description="Basic and acidic residues" evidence="6">
    <location>
        <begin position="273"/>
        <end position="282"/>
    </location>
</feature>
<name>A0A9P4NJM6_9PEZI</name>
<feature type="compositionally biased region" description="Acidic residues" evidence="6">
    <location>
        <begin position="251"/>
        <end position="269"/>
    </location>
</feature>
<dbReference type="PIRSF" id="PIRSF017302">
    <property type="entry name" value="Gltscr2"/>
    <property type="match status" value="1"/>
</dbReference>
<keyword evidence="4 5" id="KW-0539">Nucleus</keyword>
<sequence>MADPIVLPPQQHSQPSRKGKKAWRKNVNVTEVESGLEEVREEIIKGGIISEKPSSELFATDLIGSTTIKQKFKTAKLLKADEILARRSTLPSVDNKKRGPSNPNITDGVIEPSSKRHKKNGVSPKELERLRKIAYGGDTTHKDVVQTTDADYDPWSAPLVVSTSQFSFLEKKQEAKVPKTLKMAPMSLAKNGKAIPAVAKPEAGKSYNPTFADWNTVVERETAIAVSLEEKRLDDVRKEEELQERIRKAQEEEEKQNESAWESEWESEWEGIVSEREEESKNDGLVGKKLPKRKTQAERNKIKRRKVEEQRKVQEEKIRKREGQVGEAKALLKAFRAREKARAEKGALPESDTDDFSVAGEEIELRRRRLGKGAIPDAPLEVVLADELQESLRLLKPEGNLLKDRFRSMMLRGKVESRTPIWQHKKAKVTATEKWSYKDWKLK</sequence>
<organism evidence="7 8">
    <name type="scientific">Tothia fuscella</name>
    <dbReference type="NCBI Taxonomy" id="1048955"/>
    <lineage>
        <taxon>Eukaryota</taxon>
        <taxon>Fungi</taxon>
        <taxon>Dikarya</taxon>
        <taxon>Ascomycota</taxon>
        <taxon>Pezizomycotina</taxon>
        <taxon>Dothideomycetes</taxon>
        <taxon>Pleosporomycetidae</taxon>
        <taxon>Venturiales</taxon>
        <taxon>Cylindrosympodiaceae</taxon>
        <taxon>Tothia</taxon>
    </lineage>
</organism>
<keyword evidence="3 5" id="KW-0690">Ribosome biogenesis</keyword>
<evidence type="ECO:0000256" key="2">
    <source>
        <dbReference type="ARBA" id="ARBA00018339"/>
    </source>
</evidence>
<gene>
    <name evidence="7" type="ORF">EJ08DRAFT_639989</name>
</gene>
<evidence type="ECO:0000313" key="8">
    <source>
        <dbReference type="Proteomes" id="UP000800235"/>
    </source>
</evidence>
<dbReference type="PANTHER" id="PTHR14211:SF7">
    <property type="entry name" value="RIBOSOME BIOGENESIS PROTEIN NOP53"/>
    <property type="match status" value="1"/>
</dbReference>